<reference evidence="3" key="1">
    <citation type="submission" date="2017-02" db="EMBL/GenBank/DDBJ databases">
        <authorList>
            <person name="Tafer H."/>
            <person name="Lopandic K."/>
        </authorList>
    </citation>
    <scope>NUCLEOTIDE SEQUENCE [LARGE SCALE GENOMIC DNA]</scope>
    <source>
        <strain evidence="3">CBS 366.77</strain>
    </source>
</reference>
<dbReference type="AlphaFoldDB" id="A0A3A2ZJB8"/>
<dbReference type="OrthoDB" id="5402033at2759"/>
<comment type="caution">
    <text evidence="2">The sequence shown here is derived from an EMBL/GenBank/DDBJ whole genome shotgun (WGS) entry which is preliminary data.</text>
</comment>
<accession>A0A3A2ZJB8</accession>
<proteinExistence type="predicted"/>
<dbReference type="EMBL" id="MVGC01000224">
    <property type="protein sequence ID" value="RJE21497.1"/>
    <property type="molecule type" value="Genomic_DNA"/>
</dbReference>
<evidence type="ECO:0000313" key="2">
    <source>
        <dbReference type="EMBL" id="RJE21497.1"/>
    </source>
</evidence>
<evidence type="ECO:0000313" key="3">
    <source>
        <dbReference type="Proteomes" id="UP000266188"/>
    </source>
</evidence>
<name>A0A3A2ZJB8_9EURO</name>
<feature type="region of interest" description="Disordered" evidence="1">
    <location>
        <begin position="199"/>
        <end position="218"/>
    </location>
</feature>
<sequence length="525" mass="60000">MPDPAKLPYELFTIILDLAFEDSNRDSTLQHLCALSLFSRQWNKVLLPRIYSKWTYNGARQPFMTLWKFFITIRRDPYLAGLIKTLTIGSWGFYPPRYPKQFRSQFSQLYLPPDELVLARMAIHDAGIGNLEDDIVRSLSERDRRPVMALLLTVSAHVPHRDQVLKAVLEKAVSWEDGVNYSPGLACLKELNFVENLGSDSIDSDSDDNEDTDTDSDYDEAYLNDDINTLDVDYLLAIFHLPSLRTLSLSRLNCTGAATSILGNSTGIYQLEGLSITSSAFEGQAWPHSDLWTLITQPRALKFLAFYLKQNTNTTWRAINTDLWNSLQEQKTSLGNLDLHITHHRGYPPPLDIAPFGPLSEFTCPKYISIHADMLLGRHGHESTAPFRLRDALPTSLRSLTFYQTYDVGYADDLPEQLMEVILSGDFPLLRTITLEQIFDHSAWEDSDSDYYLERKYKAVDHASLERDIDFYIVETDEGAGFSLCRDIFNKTEYLQRDGCARNLTLARYLRSFKDLQELVINNGI</sequence>
<gene>
    <name evidence="2" type="ORF">PHISCL_06159</name>
</gene>
<dbReference type="Proteomes" id="UP000266188">
    <property type="component" value="Unassembled WGS sequence"/>
</dbReference>
<feature type="compositionally biased region" description="Acidic residues" evidence="1">
    <location>
        <begin position="202"/>
        <end position="218"/>
    </location>
</feature>
<organism evidence="2 3">
    <name type="scientific">Aspergillus sclerotialis</name>
    <dbReference type="NCBI Taxonomy" id="2070753"/>
    <lineage>
        <taxon>Eukaryota</taxon>
        <taxon>Fungi</taxon>
        <taxon>Dikarya</taxon>
        <taxon>Ascomycota</taxon>
        <taxon>Pezizomycotina</taxon>
        <taxon>Eurotiomycetes</taxon>
        <taxon>Eurotiomycetidae</taxon>
        <taxon>Eurotiales</taxon>
        <taxon>Aspergillaceae</taxon>
        <taxon>Aspergillus</taxon>
        <taxon>Aspergillus subgen. Polypaecilum</taxon>
    </lineage>
</organism>
<dbReference type="STRING" id="2070753.A0A3A2ZJB8"/>
<keyword evidence="3" id="KW-1185">Reference proteome</keyword>
<evidence type="ECO:0000256" key="1">
    <source>
        <dbReference type="SAM" id="MobiDB-lite"/>
    </source>
</evidence>
<evidence type="ECO:0008006" key="4">
    <source>
        <dbReference type="Google" id="ProtNLM"/>
    </source>
</evidence>
<protein>
    <recommendedName>
        <fullName evidence="4">F-box domain-containing protein</fullName>
    </recommendedName>
</protein>